<sequence>MIRPKLDGLAGAMEYRFTEVPTSDHRGNSYNMFLWSLILLDFHLLAQASKVMILDVDVLFFKPPTLIADWIGDTNDARALYSVEAFRPLGRSGGVTDYGSKPRETLNSGLLCFPRDLIDLQKIDNWILDNPDLMYTSPVFEQLCYSHIVRGDPRSVKLPGHLYSFNYTDSNCISTHFGVKRGFFDNLPRVAPLLMEGETA</sequence>
<dbReference type="Proteomes" id="UP000748752">
    <property type="component" value="Unassembled WGS sequence"/>
</dbReference>
<proteinExistence type="predicted"/>
<evidence type="ECO:0000313" key="1">
    <source>
        <dbReference type="EMBL" id="MBK1629757.1"/>
    </source>
</evidence>
<dbReference type="EMBL" id="NRRV01000005">
    <property type="protein sequence ID" value="MBK1629757.1"/>
    <property type="molecule type" value="Genomic_DNA"/>
</dbReference>
<accession>A0ABS1CD59</accession>
<dbReference type="InterPro" id="IPR029044">
    <property type="entry name" value="Nucleotide-diphossugar_trans"/>
</dbReference>
<reference evidence="1 2" key="1">
    <citation type="journal article" date="2020" name="Microorganisms">
        <title>Osmotic Adaptation and Compatible Solute Biosynthesis of Phototrophic Bacteria as Revealed from Genome Analyses.</title>
        <authorList>
            <person name="Imhoff J.F."/>
            <person name="Rahn T."/>
            <person name="Kunzel S."/>
            <person name="Keller A."/>
            <person name="Neulinger S.C."/>
        </authorList>
    </citation>
    <scope>NUCLEOTIDE SEQUENCE [LARGE SCALE GENOMIC DNA]</scope>
    <source>
        <strain evidence="1 2">DSM 6210</strain>
    </source>
</reference>
<gene>
    <name evidence="1" type="ORF">CKO31_03175</name>
</gene>
<protein>
    <recommendedName>
        <fullName evidence="3">Nucleotide-diphospho-sugar transferase domain-containing protein</fullName>
    </recommendedName>
</protein>
<dbReference type="SUPFAM" id="SSF53448">
    <property type="entry name" value="Nucleotide-diphospho-sugar transferases"/>
    <property type="match status" value="1"/>
</dbReference>
<name>A0ABS1CD59_9GAMM</name>
<evidence type="ECO:0008006" key="3">
    <source>
        <dbReference type="Google" id="ProtNLM"/>
    </source>
</evidence>
<evidence type="ECO:0000313" key="2">
    <source>
        <dbReference type="Proteomes" id="UP000748752"/>
    </source>
</evidence>
<comment type="caution">
    <text evidence="1">The sequence shown here is derived from an EMBL/GenBank/DDBJ whole genome shotgun (WGS) entry which is preliminary data.</text>
</comment>
<organism evidence="1 2">
    <name type="scientific">Thiohalocapsa halophila</name>
    <dbReference type="NCBI Taxonomy" id="69359"/>
    <lineage>
        <taxon>Bacteria</taxon>
        <taxon>Pseudomonadati</taxon>
        <taxon>Pseudomonadota</taxon>
        <taxon>Gammaproteobacteria</taxon>
        <taxon>Chromatiales</taxon>
        <taxon>Chromatiaceae</taxon>
        <taxon>Thiohalocapsa</taxon>
    </lineage>
</organism>
<keyword evidence="2" id="KW-1185">Reference proteome</keyword>